<gene>
    <name evidence="4" type="ORF">POSPLADRAFT_1055913</name>
</gene>
<dbReference type="PANTHER" id="PTHR10039:SF17">
    <property type="entry name" value="FUNGAL STAND N-TERMINAL GOODBYE DOMAIN-CONTAINING PROTEIN-RELATED"/>
    <property type="match status" value="1"/>
</dbReference>
<dbReference type="InterPro" id="IPR056884">
    <property type="entry name" value="NPHP3-like_N"/>
</dbReference>
<reference evidence="4 5" key="1">
    <citation type="submission" date="2017-04" db="EMBL/GenBank/DDBJ databases">
        <title>Genome Sequence of the Model Brown-Rot Fungus Postia placenta SB12.</title>
        <authorList>
            <consortium name="DOE Joint Genome Institute"/>
            <person name="Gaskell J."/>
            <person name="Kersten P."/>
            <person name="Larrondo L.F."/>
            <person name="Canessa P."/>
            <person name="Martinez D."/>
            <person name="Hibbett D."/>
            <person name="Schmoll M."/>
            <person name="Kubicek C.P."/>
            <person name="Martinez A.T."/>
            <person name="Yadav J."/>
            <person name="Master E."/>
            <person name="Magnuson J.K."/>
            <person name="James T."/>
            <person name="Yaver D."/>
            <person name="Berka R."/>
            <person name="Labutti K."/>
            <person name="Lipzen A."/>
            <person name="Aerts A."/>
            <person name="Barry K."/>
            <person name="Henrissat B."/>
            <person name="Blanchette R."/>
            <person name="Grigoriev I."/>
            <person name="Cullen D."/>
        </authorList>
    </citation>
    <scope>NUCLEOTIDE SEQUENCE [LARGE SCALE GENOMIC DNA]</scope>
    <source>
        <strain evidence="4 5">MAD-698-R-SB12</strain>
    </source>
</reference>
<dbReference type="Pfam" id="PF24883">
    <property type="entry name" value="NPHP3_N"/>
    <property type="match status" value="1"/>
</dbReference>
<evidence type="ECO:0000259" key="3">
    <source>
        <dbReference type="Pfam" id="PF24883"/>
    </source>
</evidence>
<evidence type="ECO:0000313" key="4">
    <source>
        <dbReference type="EMBL" id="OSX62541.1"/>
    </source>
</evidence>
<keyword evidence="2" id="KW-0812">Transmembrane</keyword>
<keyword evidence="1" id="KW-0677">Repeat</keyword>
<keyword evidence="2" id="KW-0472">Membrane</keyword>
<protein>
    <recommendedName>
        <fullName evidence="3">Nephrocystin 3-like N-terminal domain-containing protein</fullName>
    </recommendedName>
</protein>
<dbReference type="Proteomes" id="UP000194127">
    <property type="component" value="Unassembled WGS sequence"/>
</dbReference>
<dbReference type="GeneID" id="36325655"/>
<feature type="transmembrane region" description="Helical" evidence="2">
    <location>
        <begin position="1022"/>
        <end position="1053"/>
    </location>
</feature>
<dbReference type="OrthoDB" id="7464126at2759"/>
<feature type="transmembrane region" description="Helical" evidence="2">
    <location>
        <begin position="1074"/>
        <end position="1107"/>
    </location>
</feature>
<dbReference type="SUPFAM" id="SSF52540">
    <property type="entry name" value="P-loop containing nucleoside triphosphate hydrolases"/>
    <property type="match status" value="1"/>
</dbReference>
<evidence type="ECO:0000256" key="1">
    <source>
        <dbReference type="ARBA" id="ARBA00022737"/>
    </source>
</evidence>
<evidence type="ECO:0000256" key="2">
    <source>
        <dbReference type="SAM" id="Phobius"/>
    </source>
</evidence>
<dbReference type="PANTHER" id="PTHR10039">
    <property type="entry name" value="AMELOGENIN"/>
    <property type="match status" value="1"/>
</dbReference>
<dbReference type="EMBL" id="KZ110596">
    <property type="protein sequence ID" value="OSX62541.1"/>
    <property type="molecule type" value="Genomic_DNA"/>
</dbReference>
<dbReference type="InterPro" id="IPR027417">
    <property type="entry name" value="P-loop_NTPase"/>
</dbReference>
<keyword evidence="2" id="KW-1133">Transmembrane helix</keyword>
<organism evidence="4 5">
    <name type="scientific">Postia placenta MAD-698-R-SB12</name>
    <dbReference type="NCBI Taxonomy" id="670580"/>
    <lineage>
        <taxon>Eukaryota</taxon>
        <taxon>Fungi</taxon>
        <taxon>Dikarya</taxon>
        <taxon>Basidiomycota</taxon>
        <taxon>Agaricomycotina</taxon>
        <taxon>Agaricomycetes</taxon>
        <taxon>Polyporales</taxon>
        <taxon>Adustoporiaceae</taxon>
        <taxon>Rhodonia</taxon>
    </lineage>
</organism>
<feature type="transmembrane region" description="Helical" evidence="2">
    <location>
        <begin position="1199"/>
        <end position="1220"/>
    </location>
</feature>
<evidence type="ECO:0000313" key="5">
    <source>
        <dbReference type="Proteomes" id="UP000194127"/>
    </source>
</evidence>
<sequence length="1355" mass="152746">MVSDTDITILCQQLRASLRKIGSDEQQSALEAKEHTEDDVRAALQHLHQVIAKQRLHKLEKIAAKVGDVVEKLSPVIEAATEEVGHHTSAVWAAFVTLLSVRARSNVFEAVADVLMYITDNLPRICTYIKAWRSQAIDNLTGTIANPAAYAFRDIVKYLTDVADIMSSRWKPFWAGLSKTELKADFGQAKARLKDSFLSADFQSIANNFKVINVYQDKLRMEQLLHRLHTVNFENDLKRRQKDRLRSSCKWSKANVTIQGWLEAGSNASPETIRLWLHGDSGTGQSVVAGYLIKQVHKQRAPDEIIMYFFCDGQSRAKQTAETILKTLIVQMLKSSEPRVYCEEAMYVADEVLSKSDDYPFSLDDLWDFFVRLLGSFTKGSIILDGLNECHPDVLGEDSLLSRLCQLDGSRLRLLILSQDVDDIRSWLGNWVAVEIGGEETTQDDLRSYVLSEVEKLAAFIPNLPATDMMVEAIYNAASGAFRYIQLLVDKMKRARARGVEQTRLADLPEGLQQMYHDYIGGLFHRPPGHVRLNEVAVRTLQIMLFIDTSFTLNLDTLRILLAIHPSDEDISEDRYYAVARDIRPTLRQALGVLLDDEIPDAGPRFAHQSVKDFLLQSDPETFDDPVVQHVLRAMQRGSANCVLTMTCCTILASPHWRQREMKRRNDFDRELPQVCAPYVSSSAALYALETGINAIAVQAGLRKRITTFIHERDSDILHQLLIGDAHLHVPRTFHTEDVHSLPLDNPHVHRPLYGVAYDCRASLDGYVSAATESGQHAACSQALVPLLLSAMEQCAVTATSIADSADSGLNALSYAHARMQSDLATALSHIGSALTDIHELMSQVYLSDDSQKPRFDVEASWVQAMAFMYDPCNTFSMRLQPNIFGTLLNIWYSRLSDLGFASFPAILTAFASLRQAQAVLSRLQLLLPQPGITNMLDGIDQVADILVWWLTLHHYPYCAAETQGSLMHLLVKHPIWWPLPYVRANIHSGEPEETLILNGIRVLQLDIRNWMPSRLSRNINIAVWLTMSIAILLLIICSTNQLIQVLAAIWILDTQICEPRYHSQALLRSPERIARSVLSWVIVLLALRLCVSSIWNCAAGGLVYVLHVSRLLRFRLYWYKQFPDVPLTLTGPVTFIRLMVGFKYRIWNVELGGNTVRDQDSSALREAELAGVEVLIHSIDRRLLWFIRTVLWTISTNWYGWVTVLFPRLSLSVIIQYVLADIMLRRAVELCEDPCHAHRAQFLFSRLPKQMQKLSRGIELLTFELRDLVGTDWDAIVFQSPENKVVVLGADQSDATSGTSETTDEAVPLVPPFLIPSEAEKSGSIGGWVYARQKQADEGDRYEYALQGKLNQPL</sequence>
<dbReference type="RefSeq" id="XP_024339335.1">
    <property type="nucleotide sequence ID" value="XM_024480705.1"/>
</dbReference>
<feature type="domain" description="Nephrocystin 3-like N-terminal" evidence="3">
    <location>
        <begin position="248"/>
        <end position="418"/>
    </location>
</feature>
<name>A0A1X6N1N8_9APHY</name>
<dbReference type="Gene3D" id="3.40.50.300">
    <property type="entry name" value="P-loop containing nucleotide triphosphate hydrolases"/>
    <property type="match status" value="1"/>
</dbReference>
<keyword evidence="5" id="KW-1185">Reference proteome</keyword>
<proteinExistence type="predicted"/>
<accession>A0A1X6N1N8</accession>